<dbReference type="PROSITE" id="PS51257">
    <property type="entry name" value="PROKAR_LIPOPROTEIN"/>
    <property type="match status" value="1"/>
</dbReference>
<dbReference type="PRINTS" id="PR00602">
    <property type="entry name" value="BARWIN"/>
</dbReference>
<dbReference type="Proteomes" id="UP000436088">
    <property type="component" value="Unassembled WGS sequence"/>
</dbReference>
<name>A0A6A2WKR2_HIBSY</name>
<feature type="domain" description="Barwin" evidence="3">
    <location>
        <begin position="30"/>
        <end position="118"/>
    </location>
</feature>
<keyword evidence="2" id="KW-0732">Signal</keyword>
<dbReference type="EMBL" id="VEPZ02001734">
    <property type="protein sequence ID" value="KAE8659978.1"/>
    <property type="molecule type" value="Genomic_DNA"/>
</dbReference>
<protein>
    <recommendedName>
        <fullName evidence="3">Barwin domain-containing protein</fullName>
    </recommendedName>
</protein>
<dbReference type="PANTHER" id="PTHR46351:SF3">
    <property type="entry name" value="WOUND-INDUCED PROTEIN WIN2"/>
    <property type="match status" value="1"/>
</dbReference>
<sequence length="118" mass="12749">MGRSVMSIGLLVLGCLVCSAAACEPTEPGTGENNVQARLVDFMPNQNNWNYPDYAACIDLDGNKPIEWRQRYGWASFCGRVGPRGRNSCGCCIKVTNSETGESVTVRVIHTCGGEAMD</sequence>
<dbReference type="OrthoDB" id="999893at2759"/>
<evidence type="ECO:0000256" key="1">
    <source>
        <dbReference type="ARBA" id="ARBA00023157"/>
    </source>
</evidence>
<dbReference type="InterPro" id="IPR001153">
    <property type="entry name" value="Barwin_dom"/>
</dbReference>
<reference evidence="4" key="1">
    <citation type="submission" date="2019-09" db="EMBL/GenBank/DDBJ databases">
        <title>Draft genome information of white flower Hibiscus syriacus.</title>
        <authorList>
            <person name="Kim Y.-M."/>
        </authorList>
    </citation>
    <scope>NUCLEOTIDE SEQUENCE [LARGE SCALE GENOMIC DNA]</scope>
    <source>
        <strain evidence="4">YM2019G1</strain>
    </source>
</reference>
<dbReference type="SUPFAM" id="SSF50685">
    <property type="entry name" value="Barwin-like endoglucanases"/>
    <property type="match status" value="1"/>
</dbReference>
<accession>A0A6A2WKR2</accession>
<dbReference type="GO" id="GO:0004540">
    <property type="term" value="F:RNA nuclease activity"/>
    <property type="evidence" value="ECO:0007669"/>
    <property type="project" value="InterPro"/>
</dbReference>
<dbReference type="InterPro" id="IPR044301">
    <property type="entry name" value="PR4"/>
</dbReference>
<dbReference type="PANTHER" id="PTHR46351">
    <property type="entry name" value="WOUND-INDUCED PROTEIN WIN2"/>
    <property type="match status" value="1"/>
</dbReference>
<evidence type="ECO:0000313" key="4">
    <source>
        <dbReference type="EMBL" id="KAE8659978.1"/>
    </source>
</evidence>
<gene>
    <name evidence="4" type="ORF">F3Y22_tig00116959pilonHSYRG00161</name>
</gene>
<dbReference type="AlphaFoldDB" id="A0A6A2WKR2"/>
<keyword evidence="1" id="KW-1015">Disulfide bond</keyword>
<dbReference type="GO" id="GO:0042742">
    <property type="term" value="P:defense response to bacterium"/>
    <property type="evidence" value="ECO:0007669"/>
    <property type="project" value="InterPro"/>
</dbReference>
<dbReference type="PROSITE" id="PS51174">
    <property type="entry name" value="BARWIN_3"/>
    <property type="match status" value="1"/>
</dbReference>
<comment type="caution">
    <text evidence="4">The sequence shown here is derived from an EMBL/GenBank/DDBJ whole genome shotgun (WGS) entry which is preliminary data.</text>
</comment>
<proteinExistence type="predicted"/>
<evidence type="ECO:0000256" key="2">
    <source>
        <dbReference type="SAM" id="SignalP"/>
    </source>
</evidence>
<evidence type="ECO:0000313" key="5">
    <source>
        <dbReference type="Proteomes" id="UP000436088"/>
    </source>
</evidence>
<dbReference type="Gene3D" id="2.40.40.10">
    <property type="entry name" value="RlpA-like domain"/>
    <property type="match status" value="1"/>
</dbReference>
<dbReference type="Pfam" id="PF00967">
    <property type="entry name" value="Barwin"/>
    <property type="match status" value="1"/>
</dbReference>
<feature type="signal peptide" evidence="2">
    <location>
        <begin position="1"/>
        <end position="22"/>
    </location>
</feature>
<dbReference type="InterPro" id="IPR036908">
    <property type="entry name" value="RlpA-like_sf"/>
</dbReference>
<organism evidence="4 5">
    <name type="scientific">Hibiscus syriacus</name>
    <name type="common">Rose of Sharon</name>
    <dbReference type="NCBI Taxonomy" id="106335"/>
    <lineage>
        <taxon>Eukaryota</taxon>
        <taxon>Viridiplantae</taxon>
        <taxon>Streptophyta</taxon>
        <taxon>Embryophyta</taxon>
        <taxon>Tracheophyta</taxon>
        <taxon>Spermatophyta</taxon>
        <taxon>Magnoliopsida</taxon>
        <taxon>eudicotyledons</taxon>
        <taxon>Gunneridae</taxon>
        <taxon>Pentapetalae</taxon>
        <taxon>rosids</taxon>
        <taxon>malvids</taxon>
        <taxon>Malvales</taxon>
        <taxon>Malvaceae</taxon>
        <taxon>Malvoideae</taxon>
        <taxon>Hibiscus</taxon>
    </lineage>
</organism>
<feature type="chain" id="PRO_5025491201" description="Barwin domain-containing protein" evidence="2">
    <location>
        <begin position="23"/>
        <end position="118"/>
    </location>
</feature>
<keyword evidence="5" id="KW-1185">Reference proteome</keyword>
<dbReference type="GO" id="GO:0050832">
    <property type="term" value="P:defense response to fungus"/>
    <property type="evidence" value="ECO:0007669"/>
    <property type="project" value="InterPro"/>
</dbReference>
<evidence type="ECO:0000259" key="3">
    <source>
        <dbReference type="PROSITE" id="PS51174"/>
    </source>
</evidence>